<accession>A0ABT3QVH4</accession>
<evidence type="ECO:0000259" key="3">
    <source>
        <dbReference type="Pfam" id="PF09851"/>
    </source>
</evidence>
<keyword evidence="1" id="KW-1133">Transmembrane helix</keyword>
<keyword evidence="1" id="KW-0472">Membrane</keyword>
<dbReference type="PROSITE" id="PS51257">
    <property type="entry name" value="PROKAR_LIPOPROTEIN"/>
    <property type="match status" value="1"/>
</dbReference>
<feature type="chain" id="PRO_5046271203" evidence="2">
    <location>
        <begin position="25"/>
        <end position="119"/>
    </location>
</feature>
<feature type="domain" description="SHOCT" evidence="3">
    <location>
        <begin position="92"/>
        <end position="117"/>
    </location>
</feature>
<keyword evidence="2" id="KW-0732">Signal</keyword>
<dbReference type="Pfam" id="PF09851">
    <property type="entry name" value="SHOCT"/>
    <property type="match status" value="1"/>
</dbReference>
<organism evidence="4 5">
    <name type="scientific">Roseibium salinum</name>
    <dbReference type="NCBI Taxonomy" id="1604349"/>
    <lineage>
        <taxon>Bacteria</taxon>
        <taxon>Pseudomonadati</taxon>
        <taxon>Pseudomonadota</taxon>
        <taxon>Alphaproteobacteria</taxon>
        <taxon>Hyphomicrobiales</taxon>
        <taxon>Stappiaceae</taxon>
        <taxon>Roseibium</taxon>
    </lineage>
</organism>
<feature type="signal peptide" evidence="2">
    <location>
        <begin position="1"/>
        <end position="24"/>
    </location>
</feature>
<dbReference type="InterPro" id="IPR018649">
    <property type="entry name" value="SHOCT"/>
</dbReference>
<keyword evidence="5" id="KW-1185">Reference proteome</keyword>
<evidence type="ECO:0000256" key="2">
    <source>
        <dbReference type="SAM" id="SignalP"/>
    </source>
</evidence>
<gene>
    <name evidence="4" type="ORF">ON753_00695</name>
</gene>
<comment type="caution">
    <text evidence="4">The sequence shown here is derived from an EMBL/GenBank/DDBJ whole genome shotgun (WGS) entry which is preliminary data.</text>
</comment>
<reference evidence="4 5" key="1">
    <citation type="journal article" date="2016" name="Int. J. Syst. Evol. Microbiol.">
        <title>Labrenzia salina sp. nov., isolated from the rhizosphere of the halophyte Arthrocnemum macrostachyum.</title>
        <authorList>
            <person name="Camacho M."/>
            <person name="Redondo-Gomez S."/>
            <person name="Rodriguez-Llorente I."/>
            <person name="Rohde M."/>
            <person name="Sproer C."/>
            <person name="Schumann P."/>
            <person name="Klenk H.P."/>
            <person name="Montero-Calasanz M.D.C."/>
        </authorList>
    </citation>
    <scope>NUCLEOTIDE SEQUENCE [LARGE SCALE GENOMIC DNA]</scope>
    <source>
        <strain evidence="4 5">DSM 29163</strain>
    </source>
</reference>
<protein>
    <submittedName>
        <fullName evidence="4">SHOCT domain-containing protein</fullName>
    </submittedName>
</protein>
<keyword evidence="1" id="KW-0812">Transmembrane</keyword>
<sequence>MTRLHKWITSAGLLAACLPGAAWAQNNPGIDRYQWGPHMMGWGGGWLGMIFGPIFMILILALTIAAAVLLIRWLSGPWHPTATHQPPSGRPPLDILKERFARGEIDQQEFEERRRVLGE</sequence>
<dbReference type="RefSeq" id="WP_265960624.1">
    <property type="nucleotide sequence ID" value="NZ_JAPEVI010000001.1"/>
</dbReference>
<feature type="transmembrane region" description="Helical" evidence="1">
    <location>
        <begin position="48"/>
        <end position="71"/>
    </location>
</feature>
<dbReference type="Proteomes" id="UP001300261">
    <property type="component" value="Unassembled WGS sequence"/>
</dbReference>
<name>A0ABT3QVH4_9HYPH</name>
<evidence type="ECO:0000256" key="1">
    <source>
        <dbReference type="SAM" id="Phobius"/>
    </source>
</evidence>
<dbReference type="EMBL" id="JAPEVI010000001">
    <property type="protein sequence ID" value="MCX2720928.1"/>
    <property type="molecule type" value="Genomic_DNA"/>
</dbReference>
<evidence type="ECO:0000313" key="4">
    <source>
        <dbReference type="EMBL" id="MCX2720928.1"/>
    </source>
</evidence>
<evidence type="ECO:0000313" key="5">
    <source>
        <dbReference type="Proteomes" id="UP001300261"/>
    </source>
</evidence>
<proteinExistence type="predicted"/>